<dbReference type="EMBL" id="JASPKY010000967">
    <property type="protein sequence ID" value="KAK9679841.1"/>
    <property type="molecule type" value="Genomic_DNA"/>
</dbReference>
<comment type="similarity">
    <text evidence="2">Belongs to the transcriptional coactivator PC4 family.</text>
</comment>
<name>A0AAW1HTD6_POPJA</name>
<organism evidence="9 10">
    <name type="scientific">Popillia japonica</name>
    <name type="common">Japanese beetle</name>
    <dbReference type="NCBI Taxonomy" id="7064"/>
    <lineage>
        <taxon>Eukaryota</taxon>
        <taxon>Metazoa</taxon>
        <taxon>Ecdysozoa</taxon>
        <taxon>Arthropoda</taxon>
        <taxon>Hexapoda</taxon>
        <taxon>Insecta</taxon>
        <taxon>Pterygota</taxon>
        <taxon>Neoptera</taxon>
        <taxon>Endopterygota</taxon>
        <taxon>Coleoptera</taxon>
        <taxon>Polyphaga</taxon>
        <taxon>Scarabaeiformia</taxon>
        <taxon>Scarabaeidae</taxon>
        <taxon>Rutelinae</taxon>
        <taxon>Popillia</taxon>
    </lineage>
</organism>
<proteinExistence type="inferred from homology"/>
<dbReference type="Proteomes" id="UP001458880">
    <property type="component" value="Unassembled WGS sequence"/>
</dbReference>
<keyword evidence="10" id="KW-1185">Reference proteome</keyword>
<evidence type="ECO:0000256" key="4">
    <source>
        <dbReference type="ARBA" id="ARBA00023125"/>
    </source>
</evidence>
<feature type="compositionally biased region" description="Basic and acidic residues" evidence="7">
    <location>
        <begin position="8"/>
        <end position="17"/>
    </location>
</feature>
<gene>
    <name evidence="9" type="ORF">QE152_g39679</name>
</gene>
<dbReference type="SUPFAM" id="SSF54447">
    <property type="entry name" value="ssDNA-binding transcriptional regulator domain"/>
    <property type="match status" value="1"/>
</dbReference>
<feature type="region of interest" description="Disordered" evidence="7">
    <location>
        <begin position="1"/>
        <end position="71"/>
    </location>
</feature>
<dbReference type="AlphaFoldDB" id="A0AAW1HTD6"/>
<evidence type="ECO:0000256" key="5">
    <source>
        <dbReference type="ARBA" id="ARBA00023163"/>
    </source>
</evidence>
<evidence type="ECO:0000313" key="9">
    <source>
        <dbReference type="EMBL" id="KAK9679841.1"/>
    </source>
</evidence>
<dbReference type="Gene3D" id="2.30.31.10">
    <property type="entry name" value="Transcriptional Coactivator Pc4, Chain A"/>
    <property type="match status" value="1"/>
</dbReference>
<evidence type="ECO:0000256" key="2">
    <source>
        <dbReference type="ARBA" id="ARBA00009001"/>
    </source>
</evidence>
<dbReference type="GO" id="GO:0060261">
    <property type="term" value="P:positive regulation of transcription initiation by RNA polymerase II"/>
    <property type="evidence" value="ECO:0007669"/>
    <property type="project" value="InterPro"/>
</dbReference>
<dbReference type="InterPro" id="IPR003173">
    <property type="entry name" value="PC4_C"/>
</dbReference>
<dbReference type="PANTHER" id="PTHR13215">
    <property type="entry name" value="RNA POLYMERASE II TRANSCRIPTIONAL COACTIVATOR"/>
    <property type="match status" value="1"/>
</dbReference>
<evidence type="ECO:0000256" key="7">
    <source>
        <dbReference type="SAM" id="MobiDB-lite"/>
    </source>
</evidence>
<dbReference type="InterPro" id="IPR009044">
    <property type="entry name" value="ssDNA-bd_transcriptional_reg"/>
</dbReference>
<dbReference type="InterPro" id="IPR045125">
    <property type="entry name" value="Sub1/Tcp4-like"/>
</dbReference>
<protein>
    <submittedName>
        <fullName evidence="9">Transcriptional Coactivator p15 (PC4)</fullName>
    </submittedName>
</protein>
<evidence type="ECO:0000259" key="8">
    <source>
        <dbReference type="Pfam" id="PF02229"/>
    </source>
</evidence>
<evidence type="ECO:0000256" key="6">
    <source>
        <dbReference type="ARBA" id="ARBA00023242"/>
    </source>
</evidence>
<feature type="compositionally biased region" description="Basic and acidic residues" evidence="7">
    <location>
        <begin position="24"/>
        <end position="40"/>
    </location>
</feature>
<feature type="domain" description="Transcriptional coactivator p15 (PC4) C-terminal" evidence="8">
    <location>
        <begin position="66"/>
        <end position="116"/>
    </location>
</feature>
<keyword evidence="4" id="KW-0238">DNA-binding</keyword>
<dbReference type="GO" id="GO:0003713">
    <property type="term" value="F:transcription coactivator activity"/>
    <property type="evidence" value="ECO:0007669"/>
    <property type="project" value="InterPro"/>
</dbReference>
<evidence type="ECO:0000256" key="1">
    <source>
        <dbReference type="ARBA" id="ARBA00004123"/>
    </source>
</evidence>
<reference evidence="9 10" key="1">
    <citation type="journal article" date="2024" name="BMC Genomics">
        <title>De novo assembly and annotation of Popillia japonica's genome with initial clues to its potential as an invasive pest.</title>
        <authorList>
            <person name="Cucini C."/>
            <person name="Boschi S."/>
            <person name="Funari R."/>
            <person name="Cardaioli E."/>
            <person name="Iannotti N."/>
            <person name="Marturano G."/>
            <person name="Paoli F."/>
            <person name="Bruttini M."/>
            <person name="Carapelli A."/>
            <person name="Frati F."/>
            <person name="Nardi F."/>
        </authorList>
    </citation>
    <scope>NUCLEOTIDE SEQUENCE [LARGE SCALE GENOMIC DNA]</scope>
    <source>
        <strain evidence="9">DMR45628</strain>
    </source>
</reference>
<comment type="caution">
    <text evidence="9">The sequence shown here is derived from an EMBL/GenBank/DDBJ whole genome shotgun (WGS) entry which is preliminary data.</text>
</comment>
<evidence type="ECO:0000313" key="10">
    <source>
        <dbReference type="Proteomes" id="UP001458880"/>
    </source>
</evidence>
<keyword evidence="5" id="KW-0804">Transcription</keyword>
<dbReference type="GO" id="GO:0003677">
    <property type="term" value="F:DNA binding"/>
    <property type="evidence" value="ECO:0007669"/>
    <property type="project" value="UniProtKB-KW"/>
</dbReference>
<dbReference type="Pfam" id="PF02229">
    <property type="entry name" value="PC4"/>
    <property type="match status" value="1"/>
</dbReference>
<keyword evidence="3" id="KW-0805">Transcription regulation</keyword>
<sequence>MFIPCKNVKIDGREHIKMPKNRPSKKDSSDSDSGPEDRNPVKKSKPNPPPAPKSTSTRSEDGEPTWELGKNRSVKLTEFKGKWYINIREYYMGNDGDLKPGKKGIMLTMEQWQKFRGSIDEIDEAIKKHV</sequence>
<evidence type="ECO:0000256" key="3">
    <source>
        <dbReference type="ARBA" id="ARBA00023015"/>
    </source>
</evidence>
<comment type="subcellular location">
    <subcellularLocation>
        <location evidence="1">Nucleus</location>
    </subcellularLocation>
</comment>
<keyword evidence="6" id="KW-0539">Nucleus</keyword>
<accession>A0AAW1HTD6</accession>
<dbReference type="GO" id="GO:0005634">
    <property type="term" value="C:nucleus"/>
    <property type="evidence" value="ECO:0007669"/>
    <property type="project" value="UniProtKB-SubCell"/>
</dbReference>